<dbReference type="GO" id="GO:0008233">
    <property type="term" value="F:peptidase activity"/>
    <property type="evidence" value="ECO:0007669"/>
    <property type="project" value="UniProtKB-KW"/>
</dbReference>
<evidence type="ECO:0000313" key="10">
    <source>
        <dbReference type="EMBL" id="MEX4007857.1"/>
    </source>
</evidence>
<feature type="transmembrane region" description="Helical" evidence="8">
    <location>
        <begin position="35"/>
        <end position="55"/>
    </location>
</feature>
<evidence type="ECO:0000256" key="4">
    <source>
        <dbReference type="ARBA" id="ARBA00022801"/>
    </source>
</evidence>
<gene>
    <name evidence="10" type="ORF">V1479_11120</name>
</gene>
<keyword evidence="4 10" id="KW-0378">Hydrolase</keyword>
<keyword evidence="5 8" id="KW-1133">Transmembrane helix</keyword>
<name>A0ABV3WT50_9HYPH</name>
<evidence type="ECO:0000256" key="8">
    <source>
        <dbReference type="SAM" id="Phobius"/>
    </source>
</evidence>
<feature type="transmembrane region" description="Helical" evidence="8">
    <location>
        <begin position="147"/>
        <end position="168"/>
    </location>
</feature>
<accession>A0ABV3WT50</accession>
<dbReference type="InterPro" id="IPR050925">
    <property type="entry name" value="Rhomboid_protease_S54"/>
</dbReference>
<dbReference type="PANTHER" id="PTHR43731">
    <property type="entry name" value="RHOMBOID PROTEASE"/>
    <property type="match status" value="1"/>
</dbReference>
<feature type="compositionally biased region" description="Polar residues" evidence="7">
    <location>
        <begin position="1"/>
        <end position="10"/>
    </location>
</feature>
<dbReference type="RefSeq" id="WP_368802945.1">
    <property type="nucleotide sequence ID" value="NZ_JAZHFV010000003.1"/>
</dbReference>
<feature type="domain" description="Peptidase S54 rhomboid" evidence="9">
    <location>
        <begin position="89"/>
        <end position="243"/>
    </location>
</feature>
<reference evidence="10 11" key="1">
    <citation type="submission" date="2024-01" db="EMBL/GenBank/DDBJ databases">
        <title>New evidence supports the origin of RcGTA from prophage.</title>
        <authorList>
            <person name="Xu Y."/>
            <person name="Liu B."/>
            <person name="Chen F."/>
        </authorList>
    </citation>
    <scope>NUCLEOTIDE SEQUENCE [LARGE SCALE GENOMIC DNA]</scope>
    <source>
        <strain evidence="10 11">CBW1107-2</strain>
    </source>
</reference>
<evidence type="ECO:0000256" key="2">
    <source>
        <dbReference type="ARBA" id="ARBA00009045"/>
    </source>
</evidence>
<evidence type="ECO:0000313" key="11">
    <source>
        <dbReference type="Proteomes" id="UP001559025"/>
    </source>
</evidence>
<sequence length="248" mass="26800">MSSDSDPQSRSVEDEIAENGESAPQREPVFNLPKVVIALLAICVGIHLVRAYLLTDRQDFEVILRFAFIPIRYTGGYALDLFAFAGPWTYAFLHGGFAHLIVNMVWLAAFGSPLANRIGAARFLAFWLVTSLAAVGLHFVLHPFDPAPLVGASGAISGMMGAAARFGFQIDRRQGRGAFAGPVLSIPAVFRSRTVVAFLAVWMVVNLVMGLGVGAPGSENPIAWEAHIGGFLAGFFLVRLFVRRARPD</sequence>
<evidence type="ECO:0000256" key="6">
    <source>
        <dbReference type="ARBA" id="ARBA00023136"/>
    </source>
</evidence>
<comment type="caution">
    <text evidence="10">The sequence shown here is derived from an EMBL/GenBank/DDBJ whole genome shotgun (WGS) entry which is preliminary data.</text>
</comment>
<evidence type="ECO:0000256" key="5">
    <source>
        <dbReference type="ARBA" id="ARBA00022989"/>
    </source>
</evidence>
<dbReference type="SUPFAM" id="SSF144091">
    <property type="entry name" value="Rhomboid-like"/>
    <property type="match status" value="1"/>
</dbReference>
<dbReference type="Gene3D" id="1.20.1540.10">
    <property type="entry name" value="Rhomboid-like"/>
    <property type="match status" value="1"/>
</dbReference>
<dbReference type="EC" id="3.4.21.-" evidence="10"/>
<protein>
    <submittedName>
        <fullName evidence="10">Rhomboid family intramembrane serine protease</fullName>
        <ecNumber evidence="10">3.4.21.-</ecNumber>
    </submittedName>
</protein>
<feature type="transmembrane region" description="Helical" evidence="8">
    <location>
        <begin position="91"/>
        <end position="111"/>
    </location>
</feature>
<comment type="similarity">
    <text evidence="2">Belongs to the peptidase S54 family.</text>
</comment>
<feature type="transmembrane region" description="Helical" evidence="8">
    <location>
        <begin position="123"/>
        <end position="141"/>
    </location>
</feature>
<dbReference type="InterPro" id="IPR035952">
    <property type="entry name" value="Rhomboid-like_sf"/>
</dbReference>
<evidence type="ECO:0000256" key="1">
    <source>
        <dbReference type="ARBA" id="ARBA00004141"/>
    </source>
</evidence>
<feature type="transmembrane region" description="Helical" evidence="8">
    <location>
        <begin position="62"/>
        <end position="85"/>
    </location>
</feature>
<feature type="transmembrane region" description="Helical" evidence="8">
    <location>
        <begin position="195"/>
        <end position="216"/>
    </location>
</feature>
<evidence type="ECO:0000256" key="7">
    <source>
        <dbReference type="SAM" id="MobiDB-lite"/>
    </source>
</evidence>
<organism evidence="10 11">
    <name type="scientific">Neoaquamicrobium sediminum</name>
    <dbReference type="NCBI Taxonomy" id="1849104"/>
    <lineage>
        <taxon>Bacteria</taxon>
        <taxon>Pseudomonadati</taxon>
        <taxon>Pseudomonadota</taxon>
        <taxon>Alphaproteobacteria</taxon>
        <taxon>Hyphomicrobiales</taxon>
        <taxon>Phyllobacteriaceae</taxon>
        <taxon>Neoaquamicrobium</taxon>
    </lineage>
</organism>
<keyword evidence="6 8" id="KW-0472">Membrane</keyword>
<evidence type="ECO:0000256" key="3">
    <source>
        <dbReference type="ARBA" id="ARBA00022692"/>
    </source>
</evidence>
<dbReference type="Pfam" id="PF01694">
    <property type="entry name" value="Rhomboid"/>
    <property type="match status" value="1"/>
</dbReference>
<feature type="transmembrane region" description="Helical" evidence="8">
    <location>
        <begin position="222"/>
        <end position="242"/>
    </location>
</feature>
<keyword evidence="11" id="KW-1185">Reference proteome</keyword>
<evidence type="ECO:0000259" key="9">
    <source>
        <dbReference type="Pfam" id="PF01694"/>
    </source>
</evidence>
<keyword evidence="3 8" id="KW-0812">Transmembrane</keyword>
<keyword evidence="10" id="KW-0645">Protease</keyword>
<dbReference type="EMBL" id="JAZHFV010000003">
    <property type="protein sequence ID" value="MEX4007857.1"/>
    <property type="molecule type" value="Genomic_DNA"/>
</dbReference>
<dbReference type="PANTHER" id="PTHR43731:SF14">
    <property type="entry name" value="PRESENILIN-ASSOCIATED RHOMBOID-LIKE PROTEIN, MITOCHONDRIAL"/>
    <property type="match status" value="1"/>
</dbReference>
<feature type="region of interest" description="Disordered" evidence="7">
    <location>
        <begin position="1"/>
        <end position="22"/>
    </location>
</feature>
<proteinExistence type="inferred from homology"/>
<dbReference type="InterPro" id="IPR022764">
    <property type="entry name" value="Peptidase_S54_rhomboid_dom"/>
</dbReference>
<comment type="subcellular location">
    <subcellularLocation>
        <location evidence="1">Membrane</location>
        <topology evidence="1">Multi-pass membrane protein</topology>
    </subcellularLocation>
</comment>
<dbReference type="Proteomes" id="UP001559025">
    <property type="component" value="Unassembled WGS sequence"/>
</dbReference>
<dbReference type="GO" id="GO:0006508">
    <property type="term" value="P:proteolysis"/>
    <property type="evidence" value="ECO:0007669"/>
    <property type="project" value="UniProtKB-KW"/>
</dbReference>